<dbReference type="EMBL" id="JBHRZH010000049">
    <property type="protein sequence ID" value="MFC3766116.1"/>
    <property type="molecule type" value="Genomic_DNA"/>
</dbReference>
<accession>A0ABV7YN42</accession>
<evidence type="ECO:0000256" key="1">
    <source>
        <dbReference type="SAM" id="MobiDB-lite"/>
    </source>
</evidence>
<comment type="caution">
    <text evidence="3">The sequence shown here is derived from an EMBL/GenBank/DDBJ whole genome shotgun (WGS) entry which is preliminary data.</text>
</comment>
<keyword evidence="2" id="KW-0732">Signal</keyword>
<keyword evidence="4" id="KW-1185">Reference proteome</keyword>
<feature type="signal peptide" evidence="2">
    <location>
        <begin position="1"/>
        <end position="24"/>
    </location>
</feature>
<evidence type="ECO:0000313" key="3">
    <source>
        <dbReference type="EMBL" id="MFC3766116.1"/>
    </source>
</evidence>
<dbReference type="Proteomes" id="UP001595699">
    <property type="component" value="Unassembled WGS sequence"/>
</dbReference>
<evidence type="ECO:0000256" key="2">
    <source>
        <dbReference type="SAM" id="SignalP"/>
    </source>
</evidence>
<protein>
    <submittedName>
        <fullName evidence="3">Uncharacterized protein</fullName>
    </submittedName>
</protein>
<dbReference type="RefSeq" id="WP_205120435.1">
    <property type="nucleotide sequence ID" value="NZ_JAFBCM010000001.1"/>
</dbReference>
<reference evidence="4" key="1">
    <citation type="journal article" date="2019" name="Int. J. Syst. Evol. Microbiol.">
        <title>The Global Catalogue of Microorganisms (GCM) 10K type strain sequencing project: providing services to taxonomists for standard genome sequencing and annotation.</title>
        <authorList>
            <consortium name="The Broad Institute Genomics Platform"/>
            <consortium name="The Broad Institute Genome Sequencing Center for Infectious Disease"/>
            <person name="Wu L."/>
            <person name="Ma J."/>
        </authorList>
    </citation>
    <scope>NUCLEOTIDE SEQUENCE [LARGE SCALE GENOMIC DNA]</scope>
    <source>
        <strain evidence="4">CGMCC 4.7241</strain>
    </source>
</reference>
<name>A0ABV7YN42_9ACTN</name>
<organism evidence="3 4">
    <name type="scientific">Tenggerimyces flavus</name>
    <dbReference type="NCBI Taxonomy" id="1708749"/>
    <lineage>
        <taxon>Bacteria</taxon>
        <taxon>Bacillati</taxon>
        <taxon>Actinomycetota</taxon>
        <taxon>Actinomycetes</taxon>
        <taxon>Propionibacteriales</taxon>
        <taxon>Nocardioidaceae</taxon>
        <taxon>Tenggerimyces</taxon>
    </lineage>
</organism>
<feature type="region of interest" description="Disordered" evidence="1">
    <location>
        <begin position="525"/>
        <end position="544"/>
    </location>
</feature>
<evidence type="ECO:0000313" key="4">
    <source>
        <dbReference type="Proteomes" id="UP001595699"/>
    </source>
</evidence>
<proteinExistence type="predicted"/>
<sequence>MRTIVRLLCLALLAVGLIATPAQAQAPLTSLSHLNWLRDSVAPPAQVGHTTFRLAQQPELGMLWTYADRQADGTYKRIGGGTYDAATDTYGQGAFNADDVSRAAVVYLRHWRATGSKSSREAAYQLLRGLGYLQTSSGPNAGNVVLWMQPDGTLNPSAEPVELPDPSDSADSYWLARTIWAFGEGYAAFERSDPAFAGFLRDRLRLALGAVERQVLVDYGRYLDIDGTRVPAWLIADGADATGEALLGLSAYLQARNDDRARTVLRKLAAGVAGMRAGDARQWPFGAVLPWALSRSVWHAWGGLAPAGLVGAYEAVGGTRLRDAALSDAASFTPHLLIAAGPQNGWLPSPTDQVQIAYGAQSRVETLLAAARHRPALRVVAGMSAAWFFGANPSGQPMYDPSTGRTYDGVEGSGNVNRNSGAESTIHGLLAMLALDRAPDVAAVARTATVAERTTWRLHEAEAAARSGAAEAYVPPSAWTGESLWSGSGVRLALGGRLDFGAVATERSLLLPVVELAPGAGTSRWSTGKVDHGRIGGQGDSPAPGALTMVTLPRVIEAGEPVSAVGLDGTALVDAVLVQPEVERLVLTGGGHSTALLRSFASSKRAATIELPGSGTAKVWVFDPTGRTTSVRTVDGPAVKVTLPAGGTAVVRR</sequence>
<feature type="chain" id="PRO_5047342157" evidence="2">
    <location>
        <begin position="25"/>
        <end position="653"/>
    </location>
</feature>
<gene>
    <name evidence="3" type="ORF">ACFOUW_35160</name>
</gene>